<accession>A0A9X2VXL2</accession>
<protein>
    <submittedName>
        <fullName evidence="3">Superinfection immunity protein</fullName>
    </submittedName>
</protein>
<dbReference type="InterPro" id="IPR016410">
    <property type="entry name" value="Phage_imm"/>
</dbReference>
<feature type="transmembrane region" description="Helical" evidence="1">
    <location>
        <begin position="29"/>
        <end position="50"/>
    </location>
</feature>
<dbReference type="InterPro" id="IPR018929">
    <property type="entry name" value="DUF2510"/>
</dbReference>
<evidence type="ECO:0000259" key="2">
    <source>
        <dbReference type="Pfam" id="PF10708"/>
    </source>
</evidence>
<keyword evidence="4" id="KW-1185">Reference proteome</keyword>
<dbReference type="RefSeq" id="WP_259629508.1">
    <property type="nucleotide sequence ID" value="NZ_JANYMP010000040.1"/>
</dbReference>
<organism evidence="3 4">
    <name type="scientific">Umezawaea endophytica</name>
    <dbReference type="NCBI Taxonomy" id="1654476"/>
    <lineage>
        <taxon>Bacteria</taxon>
        <taxon>Bacillati</taxon>
        <taxon>Actinomycetota</taxon>
        <taxon>Actinomycetes</taxon>
        <taxon>Pseudonocardiales</taxon>
        <taxon>Pseudonocardiaceae</taxon>
        <taxon>Umezawaea</taxon>
    </lineage>
</organism>
<gene>
    <name evidence="3" type="ORF">NZH93_45100</name>
</gene>
<keyword evidence="1" id="KW-0812">Transmembrane</keyword>
<evidence type="ECO:0000313" key="3">
    <source>
        <dbReference type="EMBL" id="MCS7484057.1"/>
    </source>
</evidence>
<comment type="caution">
    <text evidence="3">The sequence shown here is derived from an EMBL/GenBank/DDBJ whole genome shotgun (WGS) entry which is preliminary data.</text>
</comment>
<dbReference type="Proteomes" id="UP001141259">
    <property type="component" value="Unassembled WGS sequence"/>
</dbReference>
<name>A0A9X2VXL2_9PSEU</name>
<dbReference type="Pfam" id="PF10708">
    <property type="entry name" value="DUF2510"/>
    <property type="match status" value="1"/>
</dbReference>
<proteinExistence type="predicted"/>
<dbReference type="Pfam" id="PF14373">
    <property type="entry name" value="Imm_superinfect"/>
    <property type="match status" value="1"/>
</dbReference>
<sequence length="130" mass="14188">MTYPTPTDPWHNTSLVPVTTTYTPRVSDAHITVAWIATAFTLGYMLPWAVAATRRKSNSAAIGLLNFFAGWTAVGWLVALVLACTAEPVRGVYMNITPTYQPGALPPPPGWYPDGTGGTRYWDGTRWTTV</sequence>
<evidence type="ECO:0000313" key="4">
    <source>
        <dbReference type="Proteomes" id="UP001141259"/>
    </source>
</evidence>
<reference evidence="3" key="1">
    <citation type="submission" date="2022-08" db="EMBL/GenBank/DDBJ databases">
        <authorList>
            <person name="Tistechok S."/>
            <person name="Samborskyy M."/>
            <person name="Roman I."/>
        </authorList>
    </citation>
    <scope>NUCLEOTIDE SEQUENCE</scope>
    <source>
        <strain evidence="3">DSM 103496</strain>
    </source>
</reference>
<keyword evidence="1" id="KW-0472">Membrane</keyword>
<keyword evidence="1" id="KW-1133">Transmembrane helix</keyword>
<feature type="domain" description="DUF2510" evidence="2">
    <location>
        <begin position="109"/>
        <end position="128"/>
    </location>
</feature>
<dbReference type="AlphaFoldDB" id="A0A9X2VXL2"/>
<dbReference type="EMBL" id="JANYMP010000040">
    <property type="protein sequence ID" value="MCS7484057.1"/>
    <property type="molecule type" value="Genomic_DNA"/>
</dbReference>
<feature type="transmembrane region" description="Helical" evidence="1">
    <location>
        <begin position="62"/>
        <end position="83"/>
    </location>
</feature>
<evidence type="ECO:0000256" key="1">
    <source>
        <dbReference type="SAM" id="Phobius"/>
    </source>
</evidence>